<feature type="transmembrane region" description="Helical" evidence="1">
    <location>
        <begin position="64"/>
        <end position="84"/>
    </location>
</feature>
<evidence type="ECO:0000313" key="4">
    <source>
        <dbReference type="Proteomes" id="UP001367676"/>
    </source>
</evidence>
<reference evidence="3 4" key="1">
    <citation type="submission" date="2024-03" db="EMBL/GenBank/DDBJ databases">
        <title>Adaptation during the transition from Ophiocordyceps entomopathogen to insect associate is accompanied by gene loss and intensified selection.</title>
        <authorList>
            <person name="Ward C.M."/>
            <person name="Onetto C.A."/>
            <person name="Borneman A.R."/>
        </authorList>
    </citation>
    <scope>NUCLEOTIDE SEQUENCE [LARGE SCALE GENOMIC DNA]</scope>
    <source>
        <strain evidence="3">AWRI1</strain>
        <tissue evidence="3">Single Adult Female</tissue>
    </source>
</reference>
<evidence type="ECO:0000313" key="3">
    <source>
        <dbReference type="EMBL" id="KAK7603018.1"/>
    </source>
</evidence>
<keyword evidence="1" id="KW-0472">Membrane</keyword>
<comment type="caution">
    <text evidence="3">The sequence shown here is derived from an EMBL/GenBank/DDBJ whole genome shotgun (WGS) entry which is preliminary data.</text>
</comment>
<keyword evidence="1" id="KW-1133">Transmembrane helix</keyword>
<proteinExistence type="predicted"/>
<feature type="chain" id="PRO_5042815628" evidence="2">
    <location>
        <begin position="21"/>
        <end position="141"/>
    </location>
</feature>
<dbReference type="AlphaFoldDB" id="A0AAN9Y7M2"/>
<keyword evidence="1" id="KW-0812">Transmembrane</keyword>
<evidence type="ECO:0000256" key="2">
    <source>
        <dbReference type="SAM" id="SignalP"/>
    </source>
</evidence>
<name>A0AAN9Y7M2_9HEMI</name>
<keyword evidence="2" id="KW-0732">Signal</keyword>
<feature type="transmembrane region" description="Helical" evidence="1">
    <location>
        <begin position="116"/>
        <end position="138"/>
    </location>
</feature>
<accession>A0AAN9Y7M2</accession>
<evidence type="ECO:0000256" key="1">
    <source>
        <dbReference type="SAM" id="Phobius"/>
    </source>
</evidence>
<sequence length="141" mass="14639">MLSFKFVVAVTLVSLVTVFAVTDATDCPLVNMAPQPATCTCGGQKTVCQPKTGVKATVSLGADIVISVGTTIVTILASDLAAITASLQVQLTNLLILVLLVGVKVIVQIMPFTSCLYTYLSVTLKLNVLAILSLVLNISIG</sequence>
<feature type="signal peptide" evidence="2">
    <location>
        <begin position="1"/>
        <end position="20"/>
    </location>
</feature>
<protein>
    <submittedName>
        <fullName evidence="3">Uncharacterized protein</fullName>
    </submittedName>
</protein>
<gene>
    <name evidence="3" type="ORF">V9T40_003017</name>
</gene>
<dbReference type="EMBL" id="JBBCAQ010000006">
    <property type="protein sequence ID" value="KAK7603018.1"/>
    <property type="molecule type" value="Genomic_DNA"/>
</dbReference>
<organism evidence="3 4">
    <name type="scientific">Parthenolecanium corni</name>
    <dbReference type="NCBI Taxonomy" id="536013"/>
    <lineage>
        <taxon>Eukaryota</taxon>
        <taxon>Metazoa</taxon>
        <taxon>Ecdysozoa</taxon>
        <taxon>Arthropoda</taxon>
        <taxon>Hexapoda</taxon>
        <taxon>Insecta</taxon>
        <taxon>Pterygota</taxon>
        <taxon>Neoptera</taxon>
        <taxon>Paraneoptera</taxon>
        <taxon>Hemiptera</taxon>
        <taxon>Sternorrhyncha</taxon>
        <taxon>Coccoidea</taxon>
        <taxon>Coccidae</taxon>
        <taxon>Parthenolecanium</taxon>
    </lineage>
</organism>
<feature type="transmembrane region" description="Helical" evidence="1">
    <location>
        <begin position="91"/>
        <end position="110"/>
    </location>
</feature>
<dbReference type="Proteomes" id="UP001367676">
    <property type="component" value="Unassembled WGS sequence"/>
</dbReference>
<keyword evidence="4" id="KW-1185">Reference proteome</keyword>